<accession>A0A183ESZ0</accession>
<evidence type="ECO:0000313" key="1">
    <source>
        <dbReference type="EMBL" id="VDN42369.1"/>
    </source>
</evidence>
<evidence type="ECO:0000313" key="3">
    <source>
        <dbReference type="WBParaSite" id="GPUH_0002411101-mRNA-1"/>
    </source>
</evidence>
<keyword evidence="2" id="KW-1185">Reference proteome</keyword>
<sequence>MLKLDPSIYVTVLIDLVVTEQFRPPWIHADNSVNKTIKSYYDHTVILVNNYHLTNNFSIIQQMLPPGTDDLVNNYHLTNNFSIIQQMLPPGTDDLTLIKYAQLYEAGWLYARVARQAYELKNNISILDQATALIDMLRDSHSDGINSLSSD</sequence>
<dbReference type="AlphaFoldDB" id="A0A183ESZ0"/>
<dbReference type="EMBL" id="UYRT01099987">
    <property type="protein sequence ID" value="VDN42369.1"/>
    <property type="molecule type" value="Genomic_DNA"/>
</dbReference>
<organism evidence="3">
    <name type="scientific">Gongylonema pulchrum</name>
    <dbReference type="NCBI Taxonomy" id="637853"/>
    <lineage>
        <taxon>Eukaryota</taxon>
        <taxon>Metazoa</taxon>
        <taxon>Ecdysozoa</taxon>
        <taxon>Nematoda</taxon>
        <taxon>Chromadorea</taxon>
        <taxon>Rhabditida</taxon>
        <taxon>Spirurina</taxon>
        <taxon>Spiruromorpha</taxon>
        <taxon>Spiruroidea</taxon>
        <taxon>Gongylonematidae</taxon>
        <taxon>Gongylonema</taxon>
    </lineage>
</organism>
<proteinExistence type="predicted"/>
<name>A0A183ESZ0_9BILA</name>
<gene>
    <name evidence="1" type="ORF">GPUH_LOCUS24081</name>
</gene>
<dbReference type="OrthoDB" id="10639180at2759"/>
<evidence type="ECO:0000313" key="2">
    <source>
        <dbReference type="Proteomes" id="UP000271098"/>
    </source>
</evidence>
<reference evidence="3" key="1">
    <citation type="submission" date="2016-06" db="UniProtKB">
        <authorList>
            <consortium name="WormBaseParasite"/>
        </authorList>
    </citation>
    <scope>IDENTIFICATION</scope>
</reference>
<protein>
    <submittedName>
        <fullName evidence="3">DUF4125 family protein</fullName>
    </submittedName>
</protein>
<reference evidence="1 2" key="2">
    <citation type="submission" date="2018-11" db="EMBL/GenBank/DDBJ databases">
        <authorList>
            <consortium name="Pathogen Informatics"/>
        </authorList>
    </citation>
    <scope>NUCLEOTIDE SEQUENCE [LARGE SCALE GENOMIC DNA]</scope>
</reference>
<dbReference type="Proteomes" id="UP000271098">
    <property type="component" value="Unassembled WGS sequence"/>
</dbReference>
<dbReference type="WBParaSite" id="GPUH_0002411101-mRNA-1">
    <property type="protein sequence ID" value="GPUH_0002411101-mRNA-1"/>
    <property type="gene ID" value="GPUH_0002411101"/>
</dbReference>